<dbReference type="EMBL" id="AUSU01003482">
    <property type="protein sequence ID" value="EPS66785.1"/>
    <property type="molecule type" value="Genomic_DNA"/>
</dbReference>
<evidence type="ECO:0000256" key="2">
    <source>
        <dbReference type="ARBA" id="ARBA00005189"/>
    </source>
</evidence>
<organism evidence="9 10">
    <name type="scientific">Genlisea aurea</name>
    <dbReference type="NCBI Taxonomy" id="192259"/>
    <lineage>
        <taxon>Eukaryota</taxon>
        <taxon>Viridiplantae</taxon>
        <taxon>Streptophyta</taxon>
        <taxon>Embryophyta</taxon>
        <taxon>Tracheophyta</taxon>
        <taxon>Spermatophyta</taxon>
        <taxon>Magnoliopsida</taxon>
        <taxon>eudicotyledons</taxon>
        <taxon>Gunneridae</taxon>
        <taxon>Pentapetalae</taxon>
        <taxon>asterids</taxon>
        <taxon>lamiids</taxon>
        <taxon>Lamiales</taxon>
        <taxon>Lentibulariaceae</taxon>
        <taxon>Genlisea</taxon>
    </lineage>
</organism>
<feature type="non-terminal residue" evidence="9">
    <location>
        <position position="219"/>
    </location>
</feature>
<comment type="caution">
    <text evidence="9">The sequence shown here is derived from an EMBL/GenBank/DDBJ whole genome shotgun (WGS) entry which is preliminary data.</text>
</comment>
<dbReference type="SUPFAM" id="SSF52777">
    <property type="entry name" value="CoA-dependent acyltransferases"/>
    <property type="match status" value="1"/>
</dbReference>
<evidence type="ECO:0000259" key="8">
    <source>
        <dbReference type="Pfam" id="PF03007"/>
    </source>
</evidence>
<dbReference type="GO" id="GO:0004144">
    <property type="term" value="F:diacylglycerol O-acyltransferase activity"/>
    <property type="evidence" value="ECO:0007669"/>
    <property type="project" value="UniProtKB-EC"/>
</dbReference>
<comment type="pathway">
    <text evidence="1">Glycerolipid metabolism; triacylglycerol biosynthesis.</text>
</comment>
<dbReference type="GO" id="GO:0005886">
    <property type="term" value="C:plasma membrane"/>
    <property type="evidence" value="ECO:0007669"/>
    <property type="project" value="TreeGrafter"/>
</dbReference>
<sequence length="219" mass="24758">KDKKGYKMSWKRTSVNVEDHVFVPDISPEIESGDRFVEEFISAITKTPMDVSKPLWEIHILNVNTANSASTVIFRVHHSLGDGVSLMSIILACGRKISDPESLPTLPSTAKRPVEVRGKGFPLIAIIWRLILIVYYTMMDIVGTLVFMFCDNNSGREDDAIMGKSGNKDPKRYLHRIFDFEDIKLIKNSMQMTVNDVVFGVVHAALSSYVFRRYGNIND</sequence>
<proteinExistence type="predicted"/>
<evidence type="ECO:0000256" key="4">
    <source>
        <dbReference type="ARBA" id="ARBA00022679"/>
    </source>
</evidence>
<keyword evidence="7" id="KW-0812">Transmembrane</keyword>
<comment type="pathway">
    <text evidence="2">Lipid metabolism.</text>
</comment>
<dbReference type="Proteomes" id="UP000015453">
    <property type="component" value="Unassembled WGS sequence"/>
</dbReference>
<keyword evidence="4" id="KW-0808">Transferase</keyword>
<keyword evidence="7" id="KW-0472">Membrane</keyword>
<keyword evidence="10" id="KW-1185">Reference proteome</keyword>
<evidence type="ECO:0000313" key="10">
    <source>
        <dbReference type="Proteomes" id="UP000015453"/>
    </source>
</evidence>
<evidence type="ECO:0000313" key="9">
    <source>
        <dbReference type="EMBL" id="EPS66785.1"/>
    </source>
</evidence>
<feature type="domain" description="O-acyltransferase WSD1-like N-terminal" evidence="8">
    <location>
        <begin position="33"/>
        <end position="198"/>
    </location>
</feature>
<accession>S8CJ78</accession>
<evidence type="ECO:0000256" key="5">
    <source>
        <dbReference type="ARBA" id="ARBA00023315"/>
    </source>
</evidence>
<dbReference type="InterPro" id="IPR004255">
    <property type="entry name" value="O-acyltransferase_WSD1_N"/>
</dbReference>
<evidence type="ECO:0000256" key="6">
    <source>
        <dbReference type="ARBA" id="ARBA00048109"/>
    </source>
</evidence>
<evidence type="ECO:0000256" key="7">
    <source>
        <dbReference type="SAM" id="Phobius"/>
    </source>
</evidence>
<name>S8CJ78_9LAMI</name>
<dbReference type="EC" id="2.3.1.20" evidence="3"/>
<evidence type="ECO:0000256" key="1">
    <source>
        <dbReference type="ARBA" id="ARBA00004771"/>
    </source>
</evidence>
<feature type="transmembrane region" description="Helical" evidence="7">
    <location>
        <begin position="126"/>
        <end position="149"/>
    </location>
</feature>
<dbReference type="AlphaFoldDB" id="S8CJ78"/>
<dbReference type="Pfam" id="PF03007">
    <property type="entry name" value="WS_DGAT_cat"/>
    <property type="match status" value="1"/>
</dbReference>
<dbReference type="PANTHER" id="PTHR31650">
    <property type="entry name" value="O-ACYLTRANSFERASE (WSD1-LIKE) FAMILY PROTEIN"/>
    <property type="match status" value="1"/>
</dbReference>
<dbReference type="OrthoDB" id="900818at2759"/>
<keyword evidence="7" id="KW-1133">Transmembrane helix</keyword>
<reference evidence="9 10" key="1">
    <citation type="journal article" date="2013" name="BMC Genomics">
        <title>The miniature genome of a carnivorous plant Genlisea aurea contains a low number of genes and short non-coding sequences.</title>
        <authorList>
            <person name="Leushkin E.V."/>
            <person name="Sutormin R.A."/>
            <person name="Nabieva E.R."/>
            <person name="Penin A.A."/>
            <person name="Kondrashov A.S."/>
            <person name="Logacheva M.D."/>
        </authorList>
    </citation>
    <scope>NUCLEOTIDE SEQUENCE [LARGE SCALE GENOMIC DNA]</scope>
</reference>
<dbReference type="UniPathway" id="UPA00282"/>
<gene>
    <name evidence="9" type="ORF">M569_07991</name>
</gene>
<feature type="non-terminal residue" evidence="9">
    <location>
        <position position="1"/>
    </location>
</feature>
<evidence type="ECO:0000256" key="3">
    <source>
        <dbReference type="ARBA" id="ARBA00013244"/>
    </source>
</evidence>
<comment type="catalytic activity">
    <reaction evidence="6">
        <text>an acyl-CoA + a 1,2-diacyl-sn-glycerol = a triacyl-sn-glycerol + CoA</text>
        <dbReference type="Rhea" id="RHEA:10868"/>
        <dbReference type="ChEBI" id="CHEBI:17815"/>
        <dbReference type="ChEBI" id="CHEBI:57287"/>
        <dbReference type="ChEBI" id="CHEBI:58342"/>
        <dbReference type="ChEBI" id="CHEBI:64615"/>
        <dbReference type="EC" id="2.3.1.20"/>
    </reaction>
</comment>
<keyword evidence="5" id="KW-0012">Acyltransferase</keyword>
<dbReference type="PANTHER" id="PTHR31650:SF1">
    <property type="entry name" value="WAX ESTER SYNTHASE_DIACYLGLYCEROL ACYLTRANSFERASE 4-RELATED"/>
    <property type="match status" value="1"/>
</dbReference>
<dbReference type="InterPro" id="IPR045034">
    <property type="entry name" value="O-acyltransferase_WSD1-like"/>
</dbReference>
<dbReference type="GO" id="GO:0019432">
    <property type="term" value="P:triglyceride biosynthetic process"/>
    <property type="evidence" value="ECO:0007669"/>
    <property type="project" value="UniProtKB-UniPathway"/>
</dbReference>
<protein>
    <recommendedName>
        <fullName evidence="3">diacylglycerol O-acyltransferase</fullName>
        <ecNumber evidence="3">2.3.1.20</ecNumber>
    </recommendedName>
</protein>